<protein>
    <submittedName>
        <fullName evidence="1">Uncharacterized protein</fullName>
    </submittedName>
</protein>
<gene>
    <name evidence="1" type="ORF">SDC9_132685</name>
</gene>
<dbReference type="EMBL" id="VSSQ01033864">
    <property type="protein sequence ID" value="MPM85604.1"/>
    <property type="molecule type" value="Genomic_DNA"/>
</dbReference>
<dbReference type="AlphaFoldDB" id="A0A645D8D7"/>
<name>A0A645D8D7_9ZZZZ</name>
<organism evidence="1">
    <name type="scientific">bioreactor metagenome</name>
    <dbReference type="NCBI Taxonomy" id="1076179"/>
    <lineage>
        <taxon>unclassified sequences</taxon>
        <taxon>metagenomes</taxon>
        <taxon>ecological metagenomes</taxon>
    </lineage>
</organism>
<sequence length="172" mass="18643">MPATIPLTTALPEGEMVELARIDVGADCEKDGILLTAVANWGIRVTSNNQIVSISSAGSANVTFELLRNDTVIYRITQTAVQTFLNKSEGPVETATFEIADIRYLDFSTRAIKPGNNTYVLRVANITIIEPVISNGASVLTTASVGPVTFVAEVIDGDKVKKKSKHRPKRRR</sequence>
<comment type="caution">
    <text evidence="1">The sequence shown here is derived from an EMBL/GenBank/DDBJ whole genome shotgun (WGS) entry which is preliminary data.</text>
</comment>
<reference evidence="1" key="1">
    <citation type="submission" date="2019-08" db="EMBL/GenBank/DDBJ databases">
        <authorList>
            <person name="Kucharzyk K."/>
            <person name="Murdoch R.W."/>
            <person name="Higgins S."/>
            <person name="Loffler F."/>
        </authorList>
    </citation>
    <scope>NUCLEOTIDE SEQUENCE</scope>
</reference>
<accession>A0A645D8D7</accession>
<evidence type="ECO:0000313" key="1">
    <source>
        <dbReference type="EMBL" id="MPM85604.1"/>
    </source>
</evidence>
<proteinExistence type="predicted"/>